<feature type="region of interest" description="Disordered" evidence="1">
    <location>
        <begin position="555"/>
        <end position="584"/>
    </location>
</feature>
<feature type="compositionally biased region" description="Low complexity" evidence="1">
    <location>
        <begin position="395"/>
        <end position="408"/>
    </location>
</feature>
<dbReference type="Proteomes" id="UP000001950">
    <property type="component" value="Chromosome 2"/>
</dbReference>
<dbReference type="OrthoDB" id="372438at2759"/>
<dbReference type="KEGG" id="tan:TA13245"/>
<feature type="region of interest" description="Disordered" evidence="1">
    <location>
        <begin position="804"/>
        <end position="826"/>
    </location>
</feature>
<feature type="compositionally biased region" description="Low complexity" evidence="1">
    <location>
        <begin position="476"/>
        <end position="488"/>
    </location>
</feature>
<feature type="chain" id="PRO_5004245007" evidence="2">
    <location>
        <begin position="27"/>
        <end position="1599"/>
    </location>
</feature>
<feature type="compositionally biased region" description="Basic and acidic residues" evidence="1">
    <location>
        <begin position="281"/>
        <end position="333"/>
    </location>
</feature>
<organism evidence="3 4">
    <name type="scientific">Theileria annulata</name>
    <dbReference type="NCBI Taxonomy" id="5874"/>
    <lineage>
        <taxon>Eukaryota</taxon>
        <taxon>Sar</taxon>
        <taxon>Alveolata</taxon>
        <taxon>Apicomplexa</taxon>
        <taxon>Aconoidasida</taxon>
        <taxon>Piroplasmida</taxon>
        <taxon>Theileriidae</taxon>
        <taxon>Theileria</taxon>
    </lineage>
</organism>
<feature type="compositionally biased region" description="Basic and acidic residues" evidence="1">
    <location>
        <begin position="440"/>
        <end position="472"/>
    </location>
</feature>
<evidence type="ECO:0000313" key="4">
    <source>
        <dbReference type="Proteomes" id="UP000001950"/>
    </source>
</evidence>
<feature type="compositionally biased region" description="Polar residues" evidence="1">
    <location>
        <begin position="1393"/>
        <end position="1408"/>
    </location>
</feature>
<dbReference type="OMA" id="VMYVQWI"/>
<protein>
    <submittedName>
        <fullName evidence="3">Uncharacterized protein</fullName>
    </submittedName>
</protein>
<feature type="compositionally biased region" description="Polar residues" evidence="1">
    <location>
        <begin position="509"/>
        <end position="519"/>
    </location>
</feature>
<feature type="compositionally biased region" description="Basic and acidic residues" evidence="1">
    <location>
        <begin position="240"/>
        <end position="249"/>
    </location>
</feature>
<evidence type="ECO:0000313" key="3">
    <source>
        <dbReference type="EMBL" id="CAI74921.1"/>
    </source>
</evidence>
<accession>Q4UDB8</accession>
<name>Q4UDB8_THEAN</name>
<dbReference type="EMBL" id="CR940348">
    <property type="protein sequence ID" value="CAI74921.1"/>
    <property type="molecule type" value="Genomic_DNA"/>
</dbReference>
<feature type="compositionally biased region" description="Polar residues" evidence="1">
    <location>
        <begin position="197"/>
        <end position="211"/>
    </location>
</feature>
<sequence>MKKFRSPKIPALLLILLLFNPANIITKSIKLVNGLPINDNLLNILQNVDQESNLSNNTKKIDFKLFINPVGTDGNELTHYLKLKSALWLTNDEFTSLKNYLGDSDLSNALKILRRKFHRRYESQNLAKDSLKYQLLSALAFSSLQGKINVLKNGLNEQKPELLLLVSGYVSDHRSALDWKPLELDDSEFSFKVDTGNRPTTDQTPVTVTSEYDSSEYQRLIFDSIKLLDGSNTSTAPDESEQKSTKPEESTETQDSKQLSAQQETTPTEDSKPTIPEETEDSKQESTKQEESTPKVTEEPTVPEKSEQPAEPTKQEESTPKVTEEPTVPEKSEQQPAEPTVPGESTPTPIEQPNKQEETNKQPEESTTMESTSVNSVTPSSTPDTPEQTEESKQETTQQPEEAAQQPEPTVPGESTVPDLSKEESSVEKDQSVTNSDNTSKVKDSEVVDKENPALTEKTKSLQDQNPPDKTDNTPNSVNNSSENIENSDNSKELSDNEKTLKKGPPNSPADSTAANTDVSSDEMTDKLTNVVKKDGTNLKTTFTLGSDDASATKFHKSKNASSESGDESTSETASESEGGEKSNEDLLTELQKTHPPYNETELMNILQKVDTEDVNPSFKSPLTITLKIDFFSSDKRIHVPVVTSASLLLPETLFTMCLRDELTQQCAFELKDRLMARFEDEKSQAFKWAHLVSLLQALSLQGDVFIENYNMVSGSESQITISKREMIMPMKSLAFLNQLEGEASSTNQEAKISFKLHKGVLNIPVGISPTDIGQNYGVHAQLTRFLELYGDFEITHSLFDLPTQKRNKQEKSGKTGTSRTGKEEPSKVYTMDELLSMNIETKDLNNNIHYILSESDIIRYERALFSVPKRLSGYKLVWETVDKHPELQRLWIEALTLMKLMDKSDNLKNFLNNHTFKYQELKDLFEITYGIIAADNFDEARDFYETVGITQKDVDMNLGRVRSLFFAKTGTNVTRLPPTLKPMHPNCLINNMITSLSSYDLIERLQVMYVQWINRYKNSTDDINYDLAFLCAGSSVLLQHWHYFQLDQRFHDQPVPFITLITSFSRLAQGKYKNPERKQEIKDLINSKVAKQCRKYINAAGILATSPYKTATINMQPKSLLGAIGNALSVSMDAPALEVAYAMKDYFKAELSKGKFGNSLGICLGLQLLYRLNGCLSIERSNDFSLYSHNLLTMDTRDILEKYTQIDSNTKNINKYHQYLKFGCDPDNVTVHEALSKLMSLVSTQSHLDLMDELVRREMLSPDFTPEGYLAEPPEGSAKSDVVDLEDDTTTLLEAFDSTNARSLLEIANDIEEGSDDSDFQEASESFIQLDPSYTNNPYTTEGYVYNVSNIGIPNFKEMDNLYQQLLNTNLHGFTSLNKGFNTINKLFNSTDSSGNHPKSHNQSSHTKSGDKTFGGIMFDIRMERLDSRDDLIALDVPFTFHEKELDFIESLESKSLLKLLMYRMKKRVESLTNLYSSHEKPNGSGVLFLDELVAKANVDISTYESLLHIFELMPEDGYYFEYEGLVIPDDRVGKLTAKHIYKSLKHSNKANDKNIPPSSLVLQVIDPVDDRGIKELTMPKEHIKKHDELFYQKMTEL</sequence>
<feature type="compositionally biased region" description="Polar residues" evidence="1">
    <location>
        <begin position="256"/>
        <end position="268"/>
    </location>
</feature>
<feature type="compositionally biased region" description="Basic and acidic residues" evidence="1">
    <location>
        <begin position="489"/>
        <end position="501"/>
    </location>
</feature>
<dbReference type="RefSeq" id="XP_952653.1">
    <property type="nucleotide sequence ID" value="XM_947560.1"/>
</dbReference>
<evidence type="ECO:0000256" key="2">
    <source>
        <dbReference type="SAM" id="SignalP"/>
    </source>
</evidence>
<keyword evidence="2" id="KW-0732">Signal</keyword>
<keyword evidence="4" id="KW-1185">Reference proteome</keyword>
<gene>
    <name evidence="3" type="ORF">TA13245</name>
</gene>
<dbReference type="STRING" id="5874.Q4UDB8"/>
<evidence type="ECO:0000256" key="1">
    <source>
        <dbReference type="SAM" id="MobiDB-lite"/>
    </source>
</evidence>
<feature type="region of interest" description="Disordered" evidence="1">
    <location>
        <begin position="191"/>
        <end position="211"/>
    </location>
</feature>
<dbReference type="VEuPathDB" id="PiroplasmaDB:TA13245"/>
<proteinExistence type="predicted"/>
<feature type="compositionally biased region" description="Low complexity" evidence="1">
    <location>
        <begin position="371"/>
        <end position="386"/>
    </location>
</feature>
<feature type="signal peptide" evidence="2">
    <location>
        <begin position="1"/>
        <end position="26"/>
    </location>
</feature>
<feature type="compositionally biased region" description="Basic and acidic residues" evidence="1">
    <location>
        <begin position="354"/>
        <end position="364"/>
    </location>
</feature>
<feature type="compositionally biased region" description="Basic and acidic residues" evidence="1">
    <location>
        <begin position="420"/>
        <end position="431"/>
    </location>
</feature>
<feature type="region of interest" description="Disordered" evidence="1">
    <location>
        <begin position="228"/>
        <end position="524"/>
    </location>
</feature>
<reference evidence="3 4" key="1">
    <citation type="journal article" date="2005" name="Science">
        <title>Genome of the host-cell transforming parasite Theileria annulata compared with T. parva.</title>
        <authorList>
            <person name="Pain A."/>
            <person name="Renauld H."/>
            <person name="Berriman M."/>
            <person name="Murphy L."/>
            <person name="Yeats C.A."/>
            <person name="Weir W."/>
            <person name="Kerhornou A."/>
            <person name="Aslett M."/>
            <person name="Bishop R."/>
            <person name="Bouchier C."/>
            <person name="Cochet M."/>
            <person name="Coulson R.M.R."/>
            <person name="Cronin A."/>
            <person name="de Villiers E.P."/>
            <person name="Fraser A."/>
            <person name="Fosker N."/>
            <person name="Gardner M."/>
            <person name="Goble A."/>
            <person name="Griffiths-Jones S."/>
            <person name="Harris D.E."/>
            <person name="Katzer F."/>
            <person name="Larke N."/>
            <person name="Lord A."/>
            <person name="Maser P."/>
            <person name="McKellar S."/>
            <person name="Mooney P."/>
            <person name="Morton F."/>
            <person name="Nene V."/>
            <person name="O'Neil S."/>
            <person name="Price C."/>
            <person name="Quail M.A."/>
            <person name="Rabbinowitsch E."/>
            <person name="Rawlings N.D."/>
            <person name="Rutter S."/>
            <person name="Saunders D."/>
            <person name="Seeger K."/>
            <person name="Shah T."/>
            <person name="Squares R."/>
            <person name="Squares S."/>
            <person name="Tivey A."/>
            <person name="Walker A.R."/>
            <person name="Woodward J."/>
            <person name="Dobbelaere D.A.E."/>
            <person name="Langsley G."/>
            <person name="Rajandream M.A."/>
            <person name="McKeever D."/>
            <person name="Shiels B."/>
            <person name="Tait A."/>
            <person name="Barrell B.G."/>
            <person name="Hall N."/>
        </authorList>
    </citation>
    <scope>NUCLEOTIDE SEQUENCE [LARGE SCALE GENOMIC DNA]</scope>
    <source>
        <strain evidence="4">Ankara</strain>
    </source>
</reference>
<dbReference type="eggNOG" id="ENOG502SZ69">
    <property type="taxonomic scope" value="Eukaryota"/>
</dbReference>
<dbReference type="GeneID" id="3862253"/>
<feature type="region of interest" description="Disordered" evidence="1">
    <location>
        <begin position="1393"/>
        <end position="1412"/>
    </location>
</feature>
<dbReference type="InParanoid" id="Q4UDB8"/>
<feature type="compositionally biased region" description="Polar residues" evidence="1">
    <location>
        <begin position="343"/>
        <end position="353"/>
    </location>
</feature>